<dbReference type="InterPro" id="IPR021388">
    <property type="entry name" value="DUF3024"/>
</dbReference>
<dbReference type="Pfam" id="PF11225">
    <property type="entry name" value="DUF3024"/>
    <property type="match status" value="1"/>
</dbReference>
<evidence type="ECO:0000313" key="2">
    <source>
        <dbReference type="Proteomes" id="UP000518605"/>
    </source>
</evidence>
<comment type="caution">
    <text evidence="1">The sequence shown here is derived from an EMBL/GenBank/DDBJ whole genome shotgun (WGS) entry which is preliminary data.</text>
</comment>
<sequence length="86" mass="10469">MRVSVRLRHEIVGNQLTLAEERPTAKRNEWDRVDIVQFRLESQKWKVYAKIEDNKWSFVEVISPSEDFEQQLEWVEMDQEGLFWKS</sequence>
<organism evidence="1 2">
    <name type="scientific">Paenibacillus endophyticus</name>
    <dbReference type="NCBI Taxonomy" id="1294268"/>
    <lineage>
        <taxon>Bacteria</taxon>
        <taxon>Bacillati</taxon>
        <taxon>Bacillota</taxon>
        <taxon>Bacilli</taxon>
        <taxon>Bacillales</taxon>
        <taxon>Paenibacillaceae</taxon>
        <taxon>Paenibacillus</taxon>
    </lineage>
</organism>
<dbReference type="RefSeq" id="WP_246431636.1">
    <property type="nucleotide sequence ID" value="NZ_CBCSLB010000002.1"/>
</dbReference>
<dbReference type="EMBL" id="JACHXW010000003">
    <property type="protein sequence ID" value="MBB3151374.1"/>
    <property type="molecule type" value="Genomic_DNA"/>
</dbReference>
<reference evidence="1 2" key="1">
    <citation type="submission" date="2020-08" db="EMBL/GenBank/DDBJ databases">
        <title>Genomic Encyclopedia of Type Strains, Phase III (KMG-III): the genomes of soil and plant-associated and newly described type strains.</title>
        <authorList>
            <person name="Whitman W."/>
        </authorList>
    </citation>
    <scope>NUCLEOTIDE SEQUENCE [LARGE SCALE GENOMIC DNA]</scope>
    <source>
        <strain evidence="1 2">CECT 8234</strain>
    </source>
</reference>
<gene>
    <name evidence="1" type="ORF">FHS16_001417</name>
</gene>
<evidence type="ECO:0008006" key="3">
    <source>
        <dbReference type="Google" id="ProtNLM"/>
    </source>
</evidence>
<dbReference type="AlphaFoldDB" id="A0A7W5G8S1"/>
<evidence type="ECO:0000313" key="1">
    <source>
        <dbReference type="EMBL" id="MBB3151374.1"/>
    </source>
</evidence>
<name>A0A7W5G8S1_9BACL</name>
<proteinExistence type="predicted"/>
<protein>
    <recommendedName>
        <fullName evidence="3">DUF3024 domain-containing protein</fullName>
    </recommendedName>
</protein>
<dbReference type="Proteomes" id="UP000518605">
    <property type="component" value="Unassembled WGS sequence"/>
</dbReference>
<keyword evidence="2" id="KW-1185">Reference proteome</keyword>
<accession>A0A7W5G8S1</accession>